<dbReference type="PANTHER" id="PTHR34992:SF1">
    <property type="entry name" value="COPPER ACQUISITION FACTOR BIM1-LIKE DOMAIN-CONTAINING PROTEIN"/>
    <property type="match status" value="1"/>
</dbReference>
<evidence type="ECO:0000256" key="5">
    <source>
        <dbReference type="ARBA" id="ARBA00023136"/>
    </source>
</evidence>
<dbReference type="EMBL" id="KN847320">
    <property type="protein sequence ID" value="KIW54851.1"/>
    <property type="molecule type" value="Genomic_DNA"/>
</dbReference>
<keyword evidence="6" id="KW-0325">Glycoprotein</keyword>
<dbReference type="InterPro" id="IPR046530">
    <property type="entry name" value="BIM1-like_dom"/>
</dbReference>
<keyword evidence="7" id="KW-0449">Lipoprotein</keyword>
<dbReference type="AlphaFoldDB" id="A0A0D2BQP6"/>
<evidence type="ECO:0000256" key="8">
    <source>
        <dbReference type="SAM" id="SignalP"/>
    </source>
</evidence>
<feature type="domain" description="Copper acquisition factor BIM1-like" evidence="9">
    <location>
        <begin position="18"/>
        <end position="156"/>
    </location>
</feature>
<evidence type="ECO:0000256" key="2">
    <source>
        <dbReference type="ARBA" id="ARBA00022475"/>
    </source>
</evidence>
<dbReference type="OrthoDB" id="3944240at2759"/>
<proteinExistence type="predicted"/>
<protein>
    <recommendedName>
        <fullName evidence="9">Copper acquisition factor BIM1-like domain-containing protein</fullName>
    </recommendedName>
</protein>
<sequence length="228" mass="23082">MQFTSSLTLLSLWAACASAHFILQYPRSLGFDDDTEGTGPCGGFDVSFNSSDDSVPVDGFPVSMLSTHPAADWLFRVTLDQKAPFNWTNLLPVVSETGLGQFCLPNLKAPSDFAGKSGVVQVIQHGPDGILYQCAPVSFVTGVNTTVGSSCTNVTGLTATVTNDTNFDTSSSSGSATSSMASSTGSASSTVSGAGASASSSGLAAATNAPVLVQNLLIAAGIAAPLLI</sequence>
<evidence type="ECO:0000259" key="9">
    <source>
        <dbReference type="Pfam" id="PF20238"/>
    </source>
</evidence>
<feature type="chain" id="PRO_5002239271" description="Copper acquisition factor BIM1-like domain-containing protein" evidence="8">
    <location>
        <begin position="20"/>
        <end position="228"/>
    </location>
</feature>
<dbReference type="GeneID" id="25329092"/>
<accession>A0A0D2BQP6</accession>
<organism evidence="10 11">
    <name type="scientific">Exophiala xenobiotica</name>
    <dbReference type="NCBI Taxonomy" id="348802"/>
    <lineage>
        <taxon>Eukaryota</taxon>
        <taxon>Fungi</taxon>
        <taxon>Dikarya</taxon>
        <taxon>Ascomycota</taxon>
        <taxon>Pezizomycotina</taxon>
        <taxon>Eurotiomycetes</taxon>
        <taxon>Chaetothyriomycetidae</taxon>
        <taxon>Chaetothyriales</taxon>
        <taxon>Herpotrichiellaceae</taxon>
        <taxon>Exophiala</taxon>
    </lineage>
</organism>
<dbReference type="PANTHER" id="PTHR34992">
    <property type="entry name" value="HYPHAL ANASTAMOSIS-7 PROTEIN"/>
    <property type="match status" value="1"/>
</dbReference>
<comment type="subcellular location">
    <subcellularLocation>
        <location evidence="1">Cell membrane</location>
        <topology evidence="1">Lipid-anchor</topology>
        <topology evidence="1">GPI-anchor</topology>
    </subcellularLocation>
</comment>
<evidence type="ECO:0000256" key="7">
    <source>
        <dbReference type="ARBA" id="ARBA00023288"/>
    </source>
</evidence>
<name>A0A0D2BQP6_9EURO</name>
<evidence type="ECO:0000313" key="11">
    <source>
        <dbReference type="Proteomes" id="UP000054342"/>
    </source>
</evidence>
<keyword evidence="2" id="KW-1003">Cell membrane</keyword>
<dbReference type="GO" id="GO:0005886">
    <property type="term" value="C:plasma membrane"/>
    <property type="evidence" value="ECO:0007669"/>
    <property type="project" value="UniProtKB-SubCell"/>
</dbReference>
<keyword evidence="11" id="KW-1185">Reference proteome</keyword>
<gene>
    <name evidence="10" type="ORF">PV05_07184</name>
</gene>
<dbReference type="GO" id="GO:0098552">
    <property type="term" value="C:side of membrane"/>
    <property type="evidence" value="ECO:0007669"/>
    <property type="project" value="UniProtKB-KW"/>
</dbReference>
<evidence type="ECO:0000256" key="4">
    <source>
        <dbReference type="ARBA" id="ARBA00022729"/>
    </source>
</evidence>
<keyword evidence="5" id="KW-0472">Membrane</keyword>
<evidence type="ECO:0000256" key="6">
    <source>
        <dbReference type="ARBA" id="ARBA00023180"/>
    </source>
</evidence>
<evidence type="ECO:0000313" key="10">
    <source>
        <dbReference type="EMBL" id="KIW54851.1"/>
    </source>
</evidence>
<dbReference type="InterPro" id="IPR046936">
    <property type="entry name" value="BIM1-like"/>
</dbReference>
<dbReference type="HOGENOM" id="CLU_070647_0_1_1"/>
<keyword evidence="3" id="KW-0336">GPI-anchor</keyword>
<evidence type="ECO:0000256" key="1">
    <source>
        <dbReference type="ARBA" id="ARBA00004609"/>
    </source>
</evidence>
<reference evidence="10 11" key="1">
    <citation type="submission" date="2015-01" db="EMBL/GenBank/DDBJ databases">
        <title>The Genome Sequence of Exophiala xenobiotica CBS118157.</title>
        <authorList>
            <consortium name="The Broad Institute Genomics Platform"/>
            <person name="Cuomo C."/>
            <person name="de Hoog S."/>
            <person name="Gorbushina A."/>
            <person name="Stielow B."/>
            <person name="Teixiera M."/>
            <person name="Abouelleil A."/>
            <person name="Chapman S.B."/>
            <person name="Priest M."/>
            <person name="Young S.K."/>
            <person name="Wortman J."/>
            <person name="Nusbaum C."/>
            <person name="Birren B."/>
        </authorList>
    </citation>
    <scope>NUCLEOTIDE SEQUENCE [LARGE SCALE GENOMIC DNA]</scope>
    <source>
        <strain evidence="10 11">CBS 118157</strain>
    </source>
</reference>
<dbReference type="Pfam" id="PF20238">
    <property type="entry name" value="BIM1-like_dom"/>
    <property type="match status" value="1"/>
</dbReference>
<keyword evidence="4 8" id="KW-0732">Signal</keyword>
<dbReference type="Proteomes" id="UP000054342">
    <property type="component" value="Unassembled WGS sequence"/>
</dbReference>
<feature type="signal peptide" evidence="8">
    <location>
        <begin position="1"/>
        <end position="19"/>
    </location>
</feature>
<dbReference type="RefSeq" id="XP_013315435.1">
    <property type="nucleotide sequence ID" value="XM_013459981.1"/>
</dbReference>
<evidence type="ECO:0000256" key="3">
    <source>
        <dbReference type="ARBA" id="ARBA00022622"/>
    </source>
</evidence>
<dbReference type="CDD" id="cd21176">
    <property type="entry name" value="LPMO_auxiliary-like"/>
    <property type="match status" value="1"/>
</dbReference>